<keyword evidence="2" id="KW-1133">Transmembrane helix</keyword>
<sequence>MASPSSRTPDSLAAVAGVAATVLGAGLGELTAALIAPSASPFAVIGGGMIDIAPSWAKDLAISLFGTNDKAALLVGIAVLLLAVAAVAGIVERRRPPWGRVILAALGAVGAVVSLTRADADLLSPVPSLVAGAAAAIAGAMLIARLRRPAAGPADAGLTRRTVLVLSGVAVVAGALAAVGSAAMSGGARAVSAVRAALRLPPPSTTTPVPATAELGVDGLAPVITPSADFYRIDTALVVPQVDPSTWSLRIHGLVDQEVVLRWDDLVALPQREVAATLVCVSNAVGGELIGTARWLGVPIRDLLARAAPTADADMVLSRSIDGFTASTPLEALTDERDALLAIGMNGEPLPLAHGFPVRMVVPGLYGYVSATKWVTELEVTQYAVAEGYWTSRGWSARGPVKLASRIDVPRAGARVTAGPTTIAGVAWQTHVGVSGVEVQIDDGAWQPATLATAISSDTWVQWSLSWDATPGTHTVRCRATSATGELQTPNRAAPAPDGATGWDELTLSVA</sequence>
<feature type="transmembrane region" description="Helical" evidence="2">
    <location>
        <begin position="122"/>
        <end position="143"/>
    </location>
</feature>
<gene>
    <name evidence="4" type="ORF">D8Y23_06345</name>
</gene>
<dbReference type="OrthoDB" id="9795587at2"/>
<organism evidence="4 5">
    <name type="scientific">Microbacterium enclense</name>
    <dbReference type="NCBI Taxonomy" id="993073"/>
    <lineage>
        <taxon>Bacteria</taxon>
        <taxon>Bacillati</taxon>
        <taxon>Actinomycetota</taxon>
        <taxon>Actinomycetes</taxon>
        <taxon>Micrococcales</taxon>
        <taxon>Microbacteriaceae</taxon>
        <taxon>Microbacterium</taxon>
    </lineage>
</organism>
<dbReference type="AlphaFoldDB" id="A0A443JIC2"/>
<dbReference type="PANTHER" id="PTHR19372:SF7">
    <property type="entry name" value="SULFITE OXIDASE, MITOCHONDRIAL"/>
    <property type="match status" value="1"/>
</dbReference>
<dbReference type="Gene3D" id="3.90.420.10">
    <property type="entry name" value="Oxidoreductase, molybdopterin-binding domain"/>
    <property type="match status" value="1"/>
</dbReference>
<evidence type="ECO:0000256" key="2">
    <source>
        <dbReference type="SAM" id="Phobius"/>
    </source>
</evidence>
<feature type="domain" description="Oxidoreductase molybdopterin-binding" evidence="3">
    <location>
        <begin position="238"/>
        <end position="390"/>
    </location>
</feature>
<protein>
    <submittedName>
        <fullName evidence="4">Oxidoreductase</fullName>
    </submittedName>
</protein>
<evidence type="ECO:0000313" key="5">
    <source>
        <dbReference type="Proteomes" id="UP000285970"/>
    </source>
</evidence>
<dbReference type="Pfam" id="PF17957">
    <property type="entry name" value="Big_7"/>
    <property type="match status" value="1"/>
</dbReference>
<dbReference type="Gene3D" id="2.60.40.650">
    <property type="match status" value="1"/>
</dbReference>
<feature type="transmembrane region" description="Helical" evidence="2">
    <location>
        <begin position="98"/>
        <end position="116"/>
    </location>
</feature>
<dbReference type="SUPFAM" id="SSF81296">
    <property type="entry name" value="E set domains"/>
    <property type="match status" value="1"/>
</dbReference>
<dbReference type="RefSeq" id="WP_128217313.1">
    <property type="nucleotide sequence ID" value="NZ_RBZY01000017.1"/>
</dbReference>
<dbReference type="InterPro" id="IPR000572">
    <property type="entry name" value="OxRdtase_Mopterin-bd_dom"/>
</dbReference>
<name>A0A443JIC2_9MICO</name>
<dbReference type="GO" id="GO:0008482">
    <property type="term" value="F:sulfite oxidase activity"/>
    <property type="evidence" value="ECO:0007669"/>
    <property type="project" value="TreeGrafter"/>
</dbReference>
<evidence type="ECO:0000259" key="3">
    <source>
        <dbReference type="Pfam" id="PF00174"/>
    </source>
</evidence>
<dbReference type="SUPFAM" id="SSF56524">
    <property type="entry name" value="Oxidoreductase molybdopterin-binding domain"/>
    <property type="match status" value="1"/>
</dbReference>
<accession>A0A443JIC2</accession>
<dbReference type="InterPro" id="IPR014756">
    <property type="entry name" value="Ig_E-set"/>
</dbReference>
<feature type="region of interest" description="Disordered" evidence="1">
    <location>
        <begin position="482"/>
        <end position="503"/>
    </location>
</feature>
<dbReference type="Pfam" id="PF00174">
    <property type="entry name" value="Oxidored_molyb"/>
    <property type="match status" value="1"/>
</dbReference>
<feature type="compositionally biased region" description="Polar residues" evidence="1">
    <location>
        <begin position="482"/>
        <end position="491"/>
    </location>
</feature>
<feature type="transmembrane region" description="Helical" evidence="2">
    <location>
        <begin position="163"/>
        <end position="184"/>
    </location>
</feature>
<dbReference type="PANTHER" id="PTHR19372">
    <property type="entry name" value="SULFITE REDUCTASE"/>
    <property type="match status" value="1"/>
</dbReference>
<evidence type="ECO:0000313" key="4">
    <source>
        <dbReference type="EMBL" id="RWR20302.1"/>
    </source>
</evidence>
<keyword evidence="2" id="KW-0472">Membrane</keyword>
<keyword evidence="2" id="KW-0812">Transmembrane</keyword>
<proteinExistence type="predicted"/>
<dbReference type="EMBL" id="RBZY01000017">
    <property type="protein sequence ID" value="RWR20302.1"/>
    <property type="molecule type" value="Genomic_DNA"/>
</dbReference>
<evidence type="ECO:0000256" key="1">
    <source>
        <dbReference type="SAM" id="MobiDB-lite"/>
    </source>
</evidence>
<dbReference type="GO" id="GO:0020037">
    <property type="term" value="F:heme binding"/>
    <property type="evidence" value="ECO:0007669"/>
    <property type="project" value="TreeGrafter"/>
</dbReference>
<comment type="caution">
    <text evidence="4">The sequence shown here is derived from an EMBL/GenBank/DDBJ whole genome shotgun (WGS) entry which is preliminary data.</text>
</comment>
<dbReference type="GO" id="GO:0043546">
    <property type="term" value="F:molybdopterin cofactor binding"/>
    <property type="evidence" value="ECO:0007669"/>
    <property type="project" value="TreeGrafter"/>
</dbReference>
<feature type="transmembrane region" description="Helical" evidence="2">
    <location>
        <begin position="71"/>
        <end position="91"/>
    </location>
</feature>
<dbReference type="InterPro" id="IPR036374">
    <property type="entry name" value="OxRdtase_Mopterin-bd_sf"/>
</dbReference>
<dbReference type="GO" id="GO:0006790">
    <property type="term" value="P:sulfur compound metabolic process"/>
    <property type="evidence" value="ECO:0007669"/>
    <property type="project" value="TreeGrafter"/>
</dbReference>
<reference evidence="4 5" key="1">
    <citation type="journal article" date="2018" name="Front. Microbiol.">
        <title>Novel Insights Into Bacterial Dimethylsulfoniopropionate Catabolism in the East China Sea.</title>
        <authorList>
            <person name="Liu J."/>
            <person name="Liu J."/>
            <person name="Zhang S.H."/>
            <person name="Liang J."/>
            <person name="Lin H."/>
            <person name="Song D."/>
            <person name="Yang G.P."/>
            <person name="Todd J.D."/>
            <person name="Zhang X.H."/>
        </authorList>
    </citation>
    <scope>NUCLEOTIDE SEQUENCE [LARGE SCALE GENOMIC DNA]</scope>
    <source>
        <strain evidence="4 5">ZYFD042</strain>
    </source>
</reference>
<dbReference type="Proteomes" id="UP000285970">
    <property type="component" value="Unassembled WGS sequence"/>
</dbReference>